<keyword evidence="8 9" id="KW-0472">Membrane</keyword>
<feature type="transmembrane region" description="Helical" evidence="9">
    <location>
        <begin position="76"/>
        <end position="100"/>
    </location>
</feature>
<comment type="function">
    <text evidence="9">Component of the transport system for branched-chain amino acids.</text>
</comment>
<accession>A0A081S268</accession>
<evidence type="ECO:0000256" key="1">
    <source>
        <dbReference type="ARBA" id="ARBA00004651"/>
    </source>
</evidence>
<feature type="transmembrane region" description="Helical" evidence="9">
    <location>
        <begin position="224"/>
        <end position="246"/>
    </location>
</feature>
<name>A0A081S268_PHOTE</name>
<evidence type="ECO:0000256" key="9">
    <source>
        <dbReference type="RuleBase" id="RU362122"/>
    </source>
</evidence>
<gene>
    <name evidence="10" type="ORF">MEG1DRAFT_00411</name>
</gene>
<dbReference type="GO" id="GO:0015188">
    <property type="term" value="F:L-isoleucine transmembrane transporter activity"/>
    <property type="evidence" value="ECO:0007669"/>
    <property type="project" value="TreeGrafter"/>
</dbReference>
<evidence type="ECO:0000256" key="6">
    <source>
        <dbReference type="ARBA" id="ARBA00022970"/>
    </source>
</evidence>
<keyword evidence="3 9" id="KW-0813">Transport</keyword>
<feature type="transmembrane region" description="Helical" evidence="9">
    <location>
        <begin position="280"/>
        <end position="302"/>
    </location>
</feature>
<feature type="transmembrane region" description="Helical" evidence="9">
    <location>
        <begin position="367"/>
        <end position="387"/>
    </location>
</feature>
<dbReference type="AlphaFoldDB" id="A0A081S268"/>
<proteinExistence type="inferred from homology"/>
<dbReference type="InterPro" id="IPR004685">
    <property type="entry name" value="Brnchd-chn_aa_trnsp_Livcs"/>
</dbReference>
<sequence length="443" mass="46780">MTNRLSSKDIWALGFMTFALFVGAGNIIFPPMVGLQSGEYVWVAALGFLVTAVGLPVITIIALAKVGGGIEELSSPIGKVAGLLLATVCYLAVGPLFAIPRTATVSFEVGIAPLAGSGELSLFIYSLIYFALVIAVSLYPGRLLDTVGHVLAPIKMLALGILGVAALLWPAGGSIPAIDAYQQIPFSSGFVNGYLTMDTLGAMVFGIVIVNAARSRGVASSSLLTRYATWAGVIAGFGLVLVYLSLFKLGSGSGSLIPHAENGAIILHAYVQHTFGGVGALFLAVLIFVACMVTAVGLTCACAEFFSRYLPLSYRSLVLILGLFSMLTSNLGLSHLINISIPVLTAIYPPCIVLIVLSFTLRWWNNFSCVLASVMLISLLFGILDAIKSSETLVYLLPNWATRLPLADQGLAWLAPSLLVLVVFGICDRIWGRSGSQESQSHQ</sequence>
<comment type="similarity">
    <text evidence="2 9">Belongs to the branched chain amino acid transporter family.</text>
</comment>
<feature type="transmembrane region" description="Helical" evidence="9">
    <location>
        <begin position="410"/>
        <end position="431"/>
    </location>
</feature>
<evidence type="ECO:0000313" key="10">
    <source>
        <dbReference type="EMBL" id="KER05021.1"/>
    </source>
</evidence>
<keyword evidence="7 9" id="KW-1133">Transmembrane helix</keyword>
<dbReference type="Proteomes" id="UP000028002">
    <property type="component" value="Unassembled WGS sequence"/>
</dbReference>
<evidence type="ECO:0000256" key="8">
    <source>
        <dbReference type="ARBA" id="ARBA00023136"/>
    </source>
</evidence>
<dbReference type="GO" id="GO:0015820">
    <property type="term" value="P:L-leucine transport"/>
    <property type="evidence" value="ECO:0007669"/>
    <property type="project" value="TreeGrafter"/>
</dbReference>
<keyword evidence="6 9" id="KW-0029">Amino-acid transport</keyword>
<reference evidence="10 11" key="1">
    <citation type="submission" date="2014-03" db="EMBL/GenBank/DDBJ databases">
        <title>Draft Genome of Photorhabdus temperata Meg1.</title>
        <authorList>
            <person name="Hurst S.G.IV."/>
            <person name="Morris K."/>
            <person name="Thomas K."/>
            <person name="Tisa L.S."/>
        </authorList>
    </citation>
    <scope>NUCLEOTIDE SEQUENCE [LARGE SCALE GENOMIC DNA]</scope>
    <source>
        <strain evidence="10 11">Meg1</strain>
    </source>
</reference>
<dbReference type="Pfam" id="PF05525">
    <property type="entry name" value="Branch_AA_trans"/>
    <property type="match status" value="1"/>
</dbReference>
<dbReference type="GO" id="GO:0005304">
    <property type="term" value="F:L-valine transmembrane transporter activity"/>
    <property type="evidence" value="ECO:0007669"/>
    <property type="project" value="TreeGrafter"/>
</dbReference>
<evidence type="ECO:0000256" key="5">
    <source>
        <dbReference type="ARBA" id="ARBA00022692"/>
    </source>
</evidence>
<dbReference type="PANTHER" id="PTHR30588:SF0">
    <property type="entry name" value="BRANCHED-CHAIN AMINO ACID PERMEASE BRNQ"/>
    <property type="match status" value="1"/>
</dbReference>
<feature type="transmembrane region" description="Helical" evidence="9">
    <location>
        <begin position="120"/>
        <end position="139"/>
    </location>
</feature>
<dbReference type="GO" id="GO:0015190">
    <property type="term" value="F:L-leucine transmembrane transporter activity"/>
    <property type="evidence" value="ECO:0007669"/>
    <property type="project" value="TreeGrafter"/>
</dbReference>
<feature type="transmembrane region" description="Helical" evidence="9">
    <location>
        <begin position="41"/>
        <end position="64"/>
    </location>
</feature>
<feature type="transmembrane region" description="Helical" evidence="9">
    <location>
        <begin position="191"/>
        <end position="212"/>
    </location>
</feature>
<dbReference type="PANTHER" id="PTHR30588">
    <property type="entry name" value="BRANCHED-CHAIN AMINO ACID TRANSPORT SYSTEM 2 CARRIER PROTEIN"/>
    <property type="match status" value="1"/>
</dbReference>
<evidence type="ECO:0000313" key="11">
    <source>
        <dbReference type="Proteomes" id="UP000028002"/>
    </source>
</evidence>
<keyword evidence="5 9" id="KW-0812">Transmembrane</keyword>
<dbReference type="GO" id="GO:0015818">
    <property type="term" value="P:isoleucine transport"/>
    <property type="evidence" value="ECO:0007669"/>
    <property type="project" value="TreeGrafter"/>
</dbReference>
<evidence type="ECO:0000256" key="3">
    <source>
        <dbReference type="ARBA" id="ARBA00022448"/>
    </source>
</evidence>
<evidence type="ECO:0000256" key="2">
    <source>
        <dbReference type="ARBA" id="ARBA00008540"/>
    </source>
</evidence>
<protein>
    <recommendedName>
        <fullName evidence="9">Branched-chain amino acid transport system carrier protein</fullName>
    </recommendedName>
</protein>
<feature type="transmembrane region" description="Helical" evidence="9">
    <location>
        <begin position="151"/>
        <end position="171"/>
    </location>
</feature>
<evidence type="ECO:0000256" key="7">
    <source>
        <dbReference type="ARBA" id="ARBA00022989"/>
    </source>
</evidence>
<comment type="caution">
    <text evidence="10">The sequence shown here is derived from an EMBL/GenBank/DDBJ whole genome shotgun (WGS) entry which is preliminary data.</text>
</comment>
<feature type="transmembrane region" description="Helical" evidence="9">
    <location>
        <begin position="314"/>
        <end position="333"/>
    </location>
</feature>
<feature type="transmembrane region" description="Helical" evidence="9">
    <location>
        <begin position="12"/>
        <end position="29"/>
    </location>
</feature>
<dbReference type="EMBL" id="JGVH01000003">
    <property type="protein sequence ID" value="KER05021.1"/>
    <property type="molecule type" value="Genomic_DNA"/>
</dbReference>
<evidence type="ECO:0000256" key="4">
    <source>
        <dbReference type="ARBA" id="ARBA00022475"/>
    </source>
</evidence>
<dbReference type="RefSeq" id="WP_036836975.1">
    <property type="nucleotide sequence ID" value="NZ_CAWLUD010000003.1"/>
</dbReference>
<dbReference type="PATRIC" id="fig|1393735.3.peg.412"/>
<dbReference type="GO" id="GO:0005886">
    <property type="term" value="C:plasma membrane"/>
    <property type="evidence" value="ECO:0007669"/>
    <property type="project" value="UniProtKB-SubCell"/>
</dbReference>
<dbReference type="NCBIfam" id="TIGR00796">
    <property type="entry name" value="livcs"/>
    <property type="match status" value="1"/>
</dbReference>
<organism evidence="10 11">
    <name type="scientific">Photorhabdus temperata subsp. temperata Meg1</name>
    <dbReference type="NCBI Taxonomy" id="1393735"/>
    <lineage>
        <taxon>Bacteria</taxon>
        <taxon>Pseudomonadati</taxon>
        <taxon>Pseudomonadota</taxon>
        <taxon>Gammaproteobacteria</taxon>
        <taxon>Enterobacterales</taxon>
        <taxon>Morganellaceae</taxon>
        <taxon>Photorhabdus</taxon>
    </lineage>
</organism>
<feature type="transmembrane region" description="Helical" evidence="9">
    <location>
        <begin position="339"/>
        <end position="360"/>
    </location>
</feature>
<keyword evidence="4" id="KW-1003">Cell membrane</keyword>
<comment type="subcellular location">
    <subcellularLocation>
        <location evidence="9">Cell inner membrane</location>
        <topology evidence="9">Multi-pass membrane protein</topology>
    </subcellularLocation>
    <subcellularLocation>
        <location evidence="1">Cell membrane</location>
        <topology evidence="1">Multi-pass membrane protein</topology>
    </subcellularLocation>
</comment>